<dbReference type="GeneID" id="5481656"/>
<dbReference type="AlphaFoldDB" id="A7F781"/>
<dbReference type="EMBL" id="CH476645">
    <property type="protein sequence ID" value="EDN98602.1"/>
    <property type="molecule type" value="Genomic_DNA"/>
</dbReference>
<name>A7F781_SCLS1</name>
<gene>
    <name evidence="1" type="ORF">SS1G_13461</name>
</gene>
<dbReference type="Proteomes" id="UP000001312">
    <property type="component" value="Unassembled WGS sequence"/>
</dbReference>
<reference evidence="2" key="1">
    <citation type="journal article" date="2011" name="PLoS Genet.">
        <title>Genomic analysis of the necrotrophic fungal pathogens Sclerotinia sclerotiorum and Botrytis cinerea.</title>
        <authorList>
            <person name="Amselem J."/>
            <person name="Cuomo C.A."/>
            <person name="van Kan J.A."/>
            <person name="Viaud M."/>
            <person name="Benito E.P."/>
            <person name="Couloux A."/>
            <person name="Coutinho P.M."/>
            <person name="de Vries R.P."/>
            <person name="Dyer P.S."/>
            <person name="Fillinger S."/>
            <person name="Fournier E."/>
            <person name="Gout L."/>
            <person name="Hahn M."/>
            <person name="Kohn L."/>
            <person name="Lapalu N."/>
            <person name="Plummer K.M."/>
            <person name="Pradier J.M."/>
            <person name="Quevillon E."/>
            <person name="Sharon A."/>
            <person name="Simon A."/>
            <person name="ten Have A."/>
            <person name="Tudzynski B."/>
            <person name="Tudzynski P."/>
            <person name="Wincker P."/>
            <person name="Andrew M."/>
            <person name="Anthouard V."/>
            <person name="Beever R.E."/>
            <person name="Beffa R."/>
            <person name="Benoit I."/>
            <person name="Bouzid O."/>
            <person name="Brault B."/>
            <person name="Chen Z."/>
            <person name="Choquer M."/>
            <person name="Collemare J."/>
            <person name="Cotton P."/>
            <person name="Danchin E.G."/>
            <person name="Da Silva C."/>
            <person name="Gautier A."/>
            <person name="Giraud C."/>
            <person name="Giraud T."/>
            <person name="Gonzalez C."/>
            <person name="Grossetete S."/>
            <person name="Guldener U."/>
            <person name="Henrissat B."/>
            <person name="Howlett B.J."/>
            <person name="Kodira C."/>
            <person name="Kretschmer M."/>
            <person name="Lappartient A."/>
            <person name="Leroch M."/>
            <person name="Levis C."/>
            <person name="Mauceli E."/>
            <person name="Neuveglise C."/>
            <person name="Oeser B."/>
            <person name="Pearson M."/>
            <person name="Poulain J."/>
            <person name="Poussereau N."/>
            <person name="Quesneville H."/>
            <person name="Rascle C."/>
            <person name="Schumacher J."/>
            <person name="Segurens B."/>
            <person name="Sexton A."/>
            <person name="Silva E."/>
            <person name="Sirven C."/>
            <person name="Soanes D.M."/>
            <person name="Talbot N.J."/>
            <person name="Templeton M."/>
            <person name="Yandava C."/>
            <person name="Yarden O."/>
            <person name="Zeng Q."/>
            <person name="Rollins J.A."/>
            <person name="Lebrun M.H."/>
            <person name="Dickman M."/>
        </authorList>
    </citation>
    <scope>NUCLEOTIDE SEQUENCE [LARGE SCALE GENOMIC DNA]</scope>
    <source>
        <strain evidence="2">ATCC 18683 / 1980 / Ss-1</strain>
    </source>
</reference>
<dbReference type="InParanoid" id="A7F781"/>
<dbReference type="RefSeq" id="XP_001585577.1">
    <property type="nucleotide sequence ID" value="XM_001585527.1"/>
</dbReference>
<sequence length="45" mass="5126">MIRLEQAGLFESFVVDELGKPEHVLTLLGSSDFRSFKICPQPARY</sequence>
<organism evidence="1 2">
    <name type="scientific">Sclerotinia sclerotiorum (strain ATCC 18683 / 1980 / Ss-1)</name>
    <name type="common">White mold</name>
    <name type="synonym">Whetzelinia sclerotiorum</name>
    <dbReference type="NCBI Taxonomy" id="665079"/>
    <lineage>
        <taxon>Eukaryota</taxon>
        <taxon>Fungi</taxon>
        <taxon>Dikarya</taxon>
        <taxon>Ascomycota</taxon>
        <taxon>Pezizomycotina</taxon>
        <taxon>Leotiomycetes</taxon>
        <taxon>Helotiales</taxon>
        <taxon>Sclerotiniaceae</taxon>
        <taxon>Sclerotinia</taxon>
    </lineage>
</organism>
<evidence type="ECO:0000313" key="1">
    <source>
        <dbReference type="EMBL" id="EDN98602.1"/>
    </source>
</evidence>
<dbReference type="HOGENOM" id="CLU_3207900_0_0_1"/>
<proteinExistence type="predicted"/>
<keyword evidence="2" id="KW-1185">Reference proteome</keyword>
<dbReference type="KEGG" id="ssl:SS1G_13461"/>
<accession>A7F781</accession>
<protein>
    <submittedName>
        <fullName evidence="1">Uncharacterized protein</fullName>
    </submittedName>
</protein>
<evidence type="ECO:0000313" key="2">
    <source>
        <dbReference type="Proteomes" id="UP000001312"/>
    </source>
</evidence>